<feature type="compositionally biased region" description="Polar residues" evidence="4">
    <location>
        <begin position="1"/>
        <end position="25"/>
    </location>
</feature>
<dbReference type="RefSeq" id="WP_145227486.1">
    <property type="nucleotide sequence ID" value="NZ_VIVQ01000001.1"/>
</dbReference>
<dbReference type="PROSITE" id="PS01124">
    <property type="entry name" value="HTH_ARAC_FAMILY_2"/>
    <property type="match status" value="1"/>
</dbReference>
<accession>A0A561EBT4</accession>
<dbReference type="Proteomes" id="UP000318297">
    <property type="component" value="Unassembled WGS sequence"/>
</dbReference>
<feature type="domain" description="HTH araC/xylS-type" evidence="5">
    <location>
        <begin position="35"/>
        <end position="133"/>
    </location>
</feature>
<evidence type="ECO:0000256" key="2">
    <source>
        <dbReference type="ARBA" id="ARBA00023125"/>
    </source>
</evidence>
<dbReference type="Pfam" id="PF12833">
    <property type="entry name" value="HTH_18"/>
    <property type="match status" value="1"/>
</dbReference>
<evidence type="ECO:0000256" key="3">
    <source>
        <dbReference type="ARBA" id="ARBA00023163"/>
    </source>
</evidence>
<gene>
    <name evidence="6" type="ORF">BKA23_1897</name>
</gene>
<comment type="caution">
    <text evidence="6">The sequence shown here is derived from an EMBL/GenBank/DDBJ whole genome shotgun (WGS) entry which is preliminary data.</text>
</comment>
<dbReference type="InterPro" id="IPR050204">
    <property type="entry name" value="AraC_XylS_family_regulators"/>
</dbReference>
<dbReference type="SUPFAM" id="SSF46689">
    <property type="entry name" value="Homeodomain-like"/>
    <property type="match status" value="2"/>
</dbReference>
<name>A0A561EBT4_9MICO</name>
<dbReference type="GO" id="GO:0043565">
    <property type="term" value="F:sequence-specific DNA binding"/>
    <property type="evidence" value="ECO:0007669"/>
    <property type="project" value="InterPro"/>
</dbReference>
<dbReference type="SMART" id="SM00342">
    <property type="entry name" value="HTH_ARAC"/>
    <property type="match status" value="1"/>
</dbReference>
<dbReference type="AlphaFoldDB" id="A0A561EBT4"/>
<reference evidence="6 7" key="1">
    <citation type="submission" date="2019-06" db="EMBL/GenBank/DDBJ databases">
        <title>Sequencing the genomes of 1000 actinobacteria strains.</title>
        <authorList>
            <person name="Klenk H.-P."/>
        </authorList>
    </citation>
    <scope>NUCLEOTIDE SEQUENCE [LARGE SCALE GENOMIC DNA]</scope>
    <source>
        <strain evidence="6 7">DSM 19560</strain>
    </source>
</reference>
<dbReference type="OrthoDB" id="3186094at2"/>
<organism evidence="6 7">
    <name type="scientific">Rudaeicoccus suwonensis</name>
    <dbReference type="NCBI Taxonomy" id="657409"/>
    <lineage>
        <taxon>Bacteria</taxon>
        <taxon>Bacillati</taxon>
        <taxon>Actinomycetota</taxon>
        <taxon>Actinomycetes</taxon>
        <taxon>Micrococcales</taxon>
        <taxon>Dermacoccaceae</taxon>
        <taxon>Rudaeicoccus</taxon>
    </lineage>
</organism>
<evidence type="ECO:0000256" key="1">
    <source>
        <dbReference type="ARBA" id="ARBA00023015"/>
    </source>
</evidence>
<keyword evidence="1" id="KW-0805">Transcription regulation</keyword>
<dbReference type="EMBL" id="VIVQ01000001">
    <property type="protein sequence ID" value="TWE13069.1"/>
    <property type="molecule type" value="Genomic_DNA"/>
</dbReference>
<keyword evidence="3" id="KW-0804">Transcription</keyword>
<evidence type="ECO:0000259" key="5">
    <source>
        <dbReference type="PROSITE" id="PS01124"/>
    </source>
</evidence>
<dbReference type="PANTHER" id="PTHR46796">
    <property type="entry name" value="HTH-TYPE TRANSCRIPTIONAL ACTIVATOR RHAS-RELATED"/>
    <property type="match status" value="1"/>
</dbReference>
<dbReference type="GO" id="GO:0003700">
    <property type="term" value="F:DNA-binding transcription factor activity"/>
    <property type="evidence" value="ECO:0007669"/>
    <property type="project" value="InterPro"/>
</dbReference>
<evidence type="ECO:0000313" key="6">
    <source>
        <dbReference type="EMBL" id="TWE13069.1"/>
    </source>
</evidence>
<sequence>MNTQNENPPHSNTCDNSTPPGSTSAKRGVVRGHVVTAVGVLRDRLAEPWTLNGLAEEVHLSRSQLKRAFVTTVGMSPMAYLRQMRLRRLAKLLATTDLSVAEAARQAGWTDPDYASRCFHADYGVTPSEYRRQQTTPPLG</sequence>
<dbReference type="Gene3D" id="1.10.10.60">
    <property type="entry name" value="Homeodomain-like"/>
    <property type="match status" value="2"/>
</dbReference>
<evidence type="ECO:0000256" key="4">
    <source>
        <dbReference type="SAM" id="MobiDB-lite"/>
    </source>
</evidence>
<keyword evidence="2" id="KW-0238">DNA-binding</keyword>
<dbReference type="InterPro" id="IPR018060">
    <property type="entry name" value="HTH_AraC"/>
</dbReference>
<feature type="region of interest" description="Disordered" evidence="4">
    <location>
        <begin position="1"/>
        <end position="27"/>
    </location>
</feature>
<dbReference type="InterPro" id="IPR009057">
    <property type="entry name" value="Homeodomain-like_sf"/>
</dbReference>
<evidence type="ECO:0000313" key="7">
    <source>
        <dbReference type="Proteomes" id="UP000318297"/>
    </source>
</evidence>
<proteinExistence type="predicted"/>
<keyword evidence="7" id="KW-1185">Reference proteome</keyword>
<protein>
    <submittedName>
        <fullName evidence="6">Helix-turn-helix protein</fullName>
    </submittedName>
</protein>